<dbReference type="PANTHER" id="PTHR13269">
    <property type="entry name" value="NUCLEOPORIN NDC1"/>
    <property type="match status" value="1"/>
</dbReference>
<dbReference type="PANTHER" id="PTHR13269:SF6">
    <property type="entry name" value="NUCLEOPORIN NDC1"/>
    <property type="match status" value="1"/>
</dbReference>
<accession>A0A8H8RID7</accession>
<dbReference type="Pfam" id="PF09531">
    <property type="entry name" value="Ndc1_Nup"/>
    <property type="match status" value="1"/>
</dbReference>
<keyword evidence="7" id="KW-0653">Protein transport</keyword>
<feature type="transmembrane region" description="Helical" evidence="14">
    <location>
        <begin position="21"/>
        <end position="41"/>
    </location>
</feature>
<keyword evidence="5 14" id="KW-0812">Transmembrane</keyword>
<evidence type="ECO:0000256" key="1">
    <source>
        <dbReference type="ARBA" id="ARBA00004232"/>
    </source>
</evidence>
<comment type="subcellular location">
    <subcellularLocation>
        <location evidence="1">Nucleus membrane</location>
        <topology evidence="1">Multi-pass membrane protein</topology>
    </subcellularLocation>
    <subcellularLocation>
        <location evidence="2">Nucleus</location>
        <location evidence="2">Nuclear pore complex</location>
    </subcellularLocation>
</comment>
<dbReference type="EMBL" id="QGMJ01000516">
    <property type="protein sequence ID" value="TVY35520.1"/>
    <property type="molecule type" value="Genomic_DNA"/>
</dbReference>
<evidence type="ECO:0000256" key="14">
    <source>
        <dbReference type="SAM" id="Phobius"/>
    </source>
</evidence>
<evidence type="ECO:0000313" key="15">
    <source>
        <dbReference type="EMBL" id="TVY35520.1"/>
    </source>
</evidence>
<keyword evidence="10" id="KW-0906">Nuclear pore complex</keyword>
<evidence type="ECO:0000256" key="11">
    <source>
        <dbReference type="ARBA" id="ARBA00023136"/>
    </source>
</evidence>
<gene>
    <name evidence="15" type="primary">NDC1</name>
    <name evidence="15" type="ORF">LSUB1_G005392</name>
</gene>
<feature type="transmembrane region" description="Helical" evidence="14">
    <location>
        <begin position="207"/>
        <end position="225"/>
    </location>
</feature>
<feature type="transmembrane region" description="Helical" evidence="14">
    <location>
        <begin position="148"/>
        <end position="168"/>
    </location>
</feature>
<feature type="region of interest" description="Disordered" evidence="13">
    <location>
        <begin position="625"/>
        <end position="644"/>
    </location>
</feature>
<keyword evidence="6" id="KW-0509">mRNA transport</keyword>
<organism evidence="15 16">
    <name type="scientific">Lachnellula subtilissima</name>
    <dbReference type="NCBI Taxonomy" id="602034"/>
    <lineage>
        <taxon>Eukaryota</taxon>
        <taxon>Fungi</taxon>
        <taxon>Dikarya</taxon>
        <taxon>Ascomycota</taxon>
        <taxon>Pezizomycotina</taxon>
        <taxon>Leotiomycetes</taxon>
        <taxon>Helotiales</taxon>
        <taxon>Lachnaceae</taxon>
        <taxon>Lachnellula</taxon>
    </lineage>
</organism>
<keyword evidence="4" id="KW-0813">Transport</keyword>
<dbReference type="OrthoDB" id="67850at2759"/>
<dbReference type="GO" id="GO:0005816">
    <property type="term" value="C:spindle pole body"/>
    <property type="evidence" value="ECO:0007669"/>
    <property type="project" value="TreeGrafter"/>
</dbReference>
<evidence type="ECO:0000256" key="4">
    <source>
        <dbReference type="ARBA" id="ARBA00022448"/>
    </source>
</evidence>
<evidence type="ECO:0000256" key="8">
    <source>
        <dbReference type="ARBA" id="ARBA00022989"/>
    </source>
</evidence>
<dbReference type="GO" id="GO:0070631">
    <property type="term" value="P:spindle pole body localization"/>
    <property type="evidence" value="ECO:0007669"/>
    <property type="project" value="TreeGrafter"/>
</dbReference>
<evidence type="ECO:0000256" key="10">
    <source>
        <dbReference type="ARBA" id="ARBA00023132"/>
    </source>
</evidence>
<evidence type="ECO:0000256" key="5">
    <source>
        <dbReference type="ARBA" id="ARBA00022692"/>
    </source>
</evidence>
<evidence type="ECO:0000256" key="3">
    <source>
        <dbReference type="ARBA" id="ARBA00005760"/>
    </source>
</evidence>
<keyword evidence="11 14" id="KW-0472">Membrane</keyword>
<feature type="transmembrane region" description="Helical" evidence="14">
    <location>
        <begin position="97"/>
        <end position="115"/>
    </location>
</feature>
<dbReference type="GO" id="GO:0051028">
    <property type="term" value="P:mRNA transport"/>
    <property type="evidence" value="ECO:0007669"/>
    <property type="project" value="UniProtKB-KW"/>
</dbReference>
<name>A0A8H8RID7_9HELO</name>
<dbReference type="AlphaFoldDB" id="A0A8H8RID7"/>
<dbReference type="GO" id="GO:0006999">
    <property type="term" value="P:nuclear pore organization"/>
    <property type="evidence" value="ECO:0007669"/>
    <property type="project" value="TreeGrafter"/>
</dbReference>
<evidence type="ECO:0000256" key="6">
    <source>
        <dbReference type="ARBA" id="ARBA00022816"/>
    </source>
</evidence>
<reference evidence="15 16" key="1">
    <citation type="submission" date="2018-05" db="EMBL/GenBank/DDBJ databases">
        <title>Genome sequencing and assembly of the regulated plant pathogen Lachnellula willkommii and related sister species for the development of diagnostic species identification markers.</title>
        <authorList>
            <person name="Giroux E."/>
            <person name="Bilodeau G."/>
        </authorList>
    </citation>
    <scope>NUCLEOTIDE SEQUENCE [LARGE SCALE GENOMIC DNA]</scope>
    <source>
        <strain evidence="15 16">CBS 197.66</strain>
    </source>
</reference>
<keyword evidence="9" id="KW-0811">Translocation</keyword>
<dbReference type="GO" id="GO:0015031">
    <property type="term" value="P:protein transport"/>
    <property type="evidence" value="ECO:0007669"/>
    <property type="project" value="UniProtKB-KW"/>
</dbReference>
<keyword evidence="12" id="KW-0539">Nucleus</keyword>
<comment type="caution">
    <text evidence="15">The sequence shown here is derived from an EMBL/GenBank/DDBJ whole genome shotgun (WGS) entry which is preliminary data.</text>
</comment>
<feature type="transmembrane region" description="Helical" evidence="14">
    <location>
        <begin position="56"/>
        <end position="76"/>
    </location>
</feature>
<keyword evidence="8 14" id="KW-1133">Transmembrane helix</keyword>
<evidence type="ECO:0000313" key="16">
    <source>
        <dbReference type="Proteomes" id="UP000462212"/>
    </source>
</evidence>
<sequence>MAPAKRVRPYKDFLTPAMHRRFAMATSTLFGLCYLESILIGEKNSFIWSWFPFGRAGIRTGLLFIPAFVIFILRVAQLHVGLRTSNSAWQTFERYSLNFNVVQTIGFYVFSAYMFSEIYLWSASNDADMSRIKVIPKTDRLMLNEKPIYIACYLFILGFVQAGFHLFYDYDRIDMPATKTKANVVAPPAVQLRTKLPAMISTSIQRALGVAIFSPFLYYVNWGIYPYSIRRFAWSLNRAWAKLFWNLPKSSMLPSIHPFHISVLMRTVTSGFLLLMLWEVGNAAFSAYVAQEPLKNERPITYESRDPNGSLLTGLQGKKLQTKAFAFWELAYIAQRFEGRRKNIFEDIDRVGGSAWSQILAVCLETIQGMELRITEYQKPPQVAADAKAKALGVRDPALAPDPAPLLPRISAPLKDGLDAPGDIFFASPAGKTESQRAVEAVGRFAKRHGQSPPKSISPRSKQLLIKAESAVLTPEQQEALSKQGVGGLIKTWFLVILKSSLGWPFRQEYRRRIATVVLGTPYGDVGVIVDAIDASTRLAVCSLAEDKYGNVQKDVKMIIQTFTKAVIVLEGFKTTIGIHWTDVEHKQESPEVDTILEALKGGLDELIGAFGDYSQDLRLSQSEMRQAREAATPRRRPQMAEVK</sequence>
<evidence type="ECO:0000256" key="7">
    <source>
        <dbReference type="ARBA" id="ARBA00022927"/>
    </source>
</evidence>
<evidence type="ECO:0000256" key="9">
    <source>
        <dbReference type="ARBA" id="ARBA00023010"/>
    </source>
</evidence>
<comment type="similarity">
    <text evidence="3">Belongs to the NDC1 family.</text>
</comment>
<dbReference type="Proteomes" id="UP000462212">
    <property type="component" value="Unassembled WGS sequence"/>
</dbReference>
<evidence type="ECO:0000256" key="13">
    <source>
        <dbReference type="SAM" id="MobiDB-lite"/>
    </source>
</evidence>
<dbReference type="GO" id="GO:0106166">
    <property type="term" value="F:spindle pole body-nuclear membrane anchor activity"/>
    <property type="evidence" value="ECO:0007669"/>
    <property type="project" value="TreeGrafter"/>
</dbReference>
<protein>
    <submittedName>
        <fullName evidence="15">Nucleoporin</fullName>
    </submittedName>
</protein>
<keyword evidence="16" id="KW-1185">Reference proteome</keyword>
<dbReference type="GO" id="GO:0031965">
    <property type="term" value="C:nuclear membrane"/>
    <property type="evidence" value="ECO:0007669"/>
    <property type="project" value="UniProtKB-SubCell"/>
</dbReference>
<evidence type="ECO:0000256" key="2">
    <source>
        <dbReference type="ARBA" id="ARBA00004567"/>
    </source>
</evidence>
<dbReference type="InterPro" id="IPR019049">
    <property type="entry name" value="Nucleoporin_prot_Ndc1/Nup"/>
</dbReference>
<proteinExistence type="inferred from homology"/>
<evidence type="ECO:0000256" key="12">
    <source>
        <dbReference type="ARBA" id="ARBA00023242"/>
    </source>
</evidence>
<dbReference type="GO" id="GO:0070762">
    <property type="term" value="C:nuclear pore transmembrane ring"/>
    <property type="evidence" value="ECO:0007669"/>
    <property type="project" value="TreeGrafter"/>
</dbReference>